<evidence type="ECO:0000256" key="1">
    <source>
        <dbReference type="ARBA" id="ARBA00006975"/>
    </source>
</evidence>
<dbReference type="GO" id="GO:0005524">
    <property type="term" value="F:ATP binding"/>
    <property type="evidence" value="ECO:0007669"/>
    <property type="project" value="InterPro"/>
</dbReference>
<gene>
    <name evidence="4" type="ORF">ACD_4C00136G0010</name>
</gene>
<dbReference type="Pfam" id="PF00166">
    <property type="entry name" value="Cpn10"/>
    <property type="match status" value="1"/>
</dbReference>
<dbReference type="PANTHER" id="PTHR10772">
    <property type="entry name" value="10 KDA HEAT SHOCK PROTEIN"/>
    <property type="match status" value="1"/>
</dbReference>
<dbReference type="GO" id="GO:0044183">
    <property type="term" value="F:protein folding chaperone"/>
    <property type="evidence" value="ECO:0007669"/>
    <property type="project" value="InterPro"/>
</dbReference>
<dbReference type="PRINTS" id="PR00297">
    <property type="entry name" value="CHAPERONIN10"/>
</dbReference>
<name>K2GU25_9BACT</name>
<keyword evidence="2 3" id="KW-0143">Chaperone</keyword>
<sequence>MKIQPLSDRVLLKWLEAENVTKSGIFIPENSNKERPYMYEVVAVWPGKEVEWKITKIDLNPGDKVISWQYSWDDIEIDKVKYKIVGADYILAKVEW</sequence>
<protein>
    <recommendedName>
        <fullName evidence="3">10 kDa chaperonin</fullName>
    </recommendedName>
</protein>
<dbReference type="GO" id="GO:0046872">
    <property type="term" value="F:metal ion binding"/>
    <property type="evidence" value="ECO:0007669"/>
    <property type="project" value="TreeGrafter"/>
</dbReference>
<comment type="function">
    <text evidence="3">Together with the chaperonin GroEL, plays an essential role in assisting protein folding. The GroEL-GroES system forms a nano-cage that allows encapsulation of the non-native substrate proteins and provides a physical environment optimized to promote and accelerate protein folding. GroES binds to the apical surface of the GroEL ring, thereby capping the opening of the GroEL channel.</text>
</comment>
<reference evidence="4" key="1">
    <citation type="journal article" date="2012" name="Science">
        <title>Fermentation, hydrogen, and sulfur metabolism in multiple uncultivated bacterial phyla.</title>
        <authorList>
            <person name="Wrighton K.C."/>
            <person name="Thomas B.C."/>
            <person name="Sharon I."/>
            <person name="Miller C.S."/>
            <person name="Castelle C.J."/>
            <person name="VerBerkmoes N.C."/>
            <person name="Wilkins M.J."/>
            <person name="Hettich R.L."/>
            <person name="Lipton M.S."/>
            <person name="Williams K.H."/>
            <person name="Long P.E."/>
            <person name="Banfield J.F."/>
        </authorList>
    </citation>
    <scope>NUCLEOTIDE SEQUENCE [LARGE SCALE GENOMIC DNA]</scope>
</reference>
<dbReference type="InterPro" id="IPR020818">
    <property type="entry name" value="Chaperonin_GroES"/>
</dbReference>
<dbReference type="AlphaFoldDB" id="K2GU25"/>
<dbReference type="GO" id="GO:0051082">
    <property type="term" value="F:unfolded protein binding"/>
    <property type="evidence" value="ECO:0007669"/>
    <property type="project" value="TreeGrafter"/>
</dbReference>
<dbReference type="EMBL" id="AMFJ01000652">
    <property type="protein sequence ID" value="EKE26850.1"/>
    <property type="molecule type" value="Genomic_DNA"/>
</dbReference>
<dbReference type="SUPFAM" id="SSF50129">
    <property type="entry name" value="GroES-like"/>
    <property type="match status" value="1"/>
</dbReference>
<comment type="subunit">
    <text evidence="3">Heptamer of 7 subunits arranged in a ring.</text>
</comment>
<dbReference type="PROSITE" id="PS00681">
    <property type="entry name" value="CHAPERONINS_CPN10"/>
    <property type="match status" value="1"/>
</dbReference>
<evidence type="ECO:0000313" key="4">
    <source>
        <dbReference type="EMBL" id="EKE26850.1"/>
    </source>
</evidence>
<dbReference type="PANTHER" id="PTHR10772:SF63">
    <property type="entry name" value="20 KDA CHAPERONIN, CHLOROPLASTIC"/>
    <property type="match status" value="1"/>
</dbReference>
<accession>K2GU25</accession>
<comment type="similarity">
    <text evidence="1 3">Belongs to the GroES chaperonin family.</text>
</comment>
<dbReference type="CDD" id="cd00320">
    <property type="entry name" value="cpn10"/>
    <property type="match status" value="1"/>
</dbReference>
<evidence type="ECO:0000256" key="3">
    <source>
        <dbReference type="RuleBase" id="RU000535"/>
    </source>
</evidence>
<dbReference type="SMART" id="SM00883">
    <property type="entry name" value="Cpn10"/>
    <property type="match status" value="1"/>
</dbReference>
<proteinExistence type="inferred from homology"/>
<comment type="caution">
    <text evidence="4">The sequence shown here is derived from an EMBL/GenBank/DDBJ whole genome shotgun (WGS) entry which is preliminary data.</text>
</comment>
<evidence type="ECO:0000256" key="2">
    <source>
        <dbReference type="ARBA" id="ARBA00023186"/>
    </source>
</evidence>
<dbReference type="Gene3D" id="2.30.33.40">
    <property type="entry name" value="GroES chaperonin"/>
    <property type="match status" value="1"/>
</dbReference>
<dbReference type="InterPro" id="IPR018369">
    <property type="entry name" value="Chaprnonin_Cpn10_CS"/>
</dbReference>
<dbReference type="InterPro" id="IPR011032">
    <property type="entry name" value="GroES-like_sf"/>
</dbReference>
<dbReference type="InterPro" id="IPR037124">
    <property type="entry name" value="Chaperonin_GroES_sf"/>
</dbReference>
<organism evidence="4">
    <name type="scientific">uncultured bacterium</name>
    <name type="common">gcode 4</name>
    <dbReference type="NCBI Taxonomy" id="1234023"/>
    <lineage>
        <taxon>Bacteria</taxon>
        <taxon>environmental samples</taxon>
    </lineage>
</organism>
<dbReference type="FunFam" id="2.30.33.40:FF:000001">
    <property type="entry name" value="10 kDa chaperonin"/>
    <property type="match status" value="1"/>
</dbReference>
<dbReference type="GO" id="GO:0051087">
    <property type="term" value="F:protein-folding chaperone binding"/>
    <property type="evidence" value="ECO:0007669"/>
    <property type="project" value="TreeGrafter"/>
</dbReference>